<sequence>MLHKYLTENNFVQSNVDHCLYIKHVDGKLVIILVWVDDLIIAARNDILMSDTKQMLKDKFHMKDLGRLSYFLGIDFKQGVDYVRMNQRKYLEKLQEKFEMSNCKPRTTPAEQKLECDGENLTDPRRKCDDDLRLIGYSDADWASSTHDRRSIDEIIEICNPVQIYEDNQGTIALSKDPVNRQRSKHIDIRYHFIRSTINAGKVIVNYCPTSDMRADIMTKAAPRCKLQTFKNFLFGV</sequence>
<dbReference type="Pfam" id="PF07727">
    <property type="entry name" value="RVT_2"/>
    <property type="match status" value="1"/>
</dbReference>
<reference evidence="2" key="1">
    <citation type="submission" date="2020-04" db="EMBL/GenBank/DDBJ databases">
        <authorList>
            <person name="Alioto T."/>
            <person name="Alioto T."/>
            <person name="Gomez Garrido J."/>
        </authorList>
    </citation>
    <scope>NUCLEOTIDE SEQUENCE</scope>
    <source>
        <strain evidence="2">A484AB</strain>
    </source>
</reference>
<accession>A0A7D9MFW6</accession>
<evidence type="ECO:0000313" key="2">
    <source>
        <dbReference type="EMBL" id="CAB4044841.1"/>
    </source>
</evidence>
<dbReference type="CDD" id="cd09272">
    <property type="entry name" value="RNase_HI_RT_Ty1"/>
    <property type="match status" value="1"/>
</dbReference>
<protein>
    <recommendedName>
        <fullName evidence="1">Reverse transcriptase Ty1/copia-type domain-containing protein</fullName>
    </recommendedName>
</protein>
<dbReference type="EMBL" id="CACRXK020036505">
    <property type="protein sequence ID" value="CAB4044841.1"/>
    <property type="molecule type" value="Genomic_DNA"/>
</dbReference>
<dbReference type="InterPro" id="IPR013103">
    <property type="entry name" value="RVT_2"/>
</dbReference>
<evidence type="ECO:0000259" key="1">
    <source>
        <dbReference type="Pfam" id="PF07727"/>
    </source>
</evidence>
<dbReference type="AlphaFoldDB" id="A0A7D9MFW6"/>
<dbReference type="PANTHER" id="PTHR11439:SF483">
    <property type="entry name" value="PEPTIDE SYNTHASE GLIP-LIKE, PUTATIVE (AFU_ORTHOLOGUE AFUA_3G12920)-RELATED"/>
    <property type="match status" value="1"/>
</dbReference>
<dbReference type="Proteomes" id="UP001152795">
    <property type="component" value="Unassembled WGS sequence"/>
</dbReference>
<dbReference type="PANTHER" id="PTHR11439">
    <property type="entry name" value="GAG-POL-RELATED RETROTRANSPOSON"/>
    <property type="match status" value="1"/>
</dbReference>
<name>A0A7D9MFW6_PARCT</name>
<comment type="caution">
    <text evidence="2">The sequence shown here is derived from an EMBL/GenBank/DDBJ whole genome shotgun (WGS) entry which is preliminary data.</text>
</comment>
<feature type="domain" description="Reverse transcriptase Ty1/copia-type" evidence="1">
    <location>
        <begin position="2"/>
        <end position="111"/>
    </location>
</feature>
<organism evidence="2 3">
    <name type="scientific">Paramuricea clavata</name>
    <name type="common">Red gorgonian</name>
    <name type="synonym">Violescent sea-whip</name>
    <dbReference type="NCBI Taxonomy" id="317549"/>
    <lineage>
        <taxon>Eukaryota</taxon>
        <taxon>Metazoa</taxon>
        <taxon>Cnidaria</taxon>
        <taxon>Anthozoa</taxon>
        <taxon>Octocorallia</taxon>
        <taxon>Malacalcyonacea</taxon>
        <taxon>Plexauridae</taxon>
        <taxon>Paramuricea</taxon>
    </lineage>
</organism>
<gene>
    <name evidence="2" type="ORF">PACLA_8A037649</name>
</gene>
<dbReference type="OrthoDB" id="448190at2759"/>
<keyword evidence="3" id="KW-1185">Reference proteome</keyword>
<evidence type="ECO:0000313" key="3">
    <source>
        <dbReference type="Proteomes" id="UP001152795"/>
    </source>
</evidence>
<proteinExistence type="predicted"/>